<evidence type="ECO:0000313" key="4">
    <source>
        <dbReference type="Proteomes" id="UP000557872"/>
    </source>
</evidence>
<dbReference type="InterPro" id="IPR025641">
    <property type="entry name" value="DUF4340"/>
</dbReference>
<gene>
    <name evidence="3" type="ORF">HW115_00640</name>
</gene>
<evidence type="ECO:0000259" key="2">
    <source>
        <dbReference type="Pfam" id="PF14238"/>
    </source>
</evidence>
<feature type="region of interest" description="Disordered" evidence="1">
    <location>
        <begin position="389"/>
        <end position="408"/>
    </location>
</feature>
<sequence length="408" mass="44859">MKQRTVIILWSIAIVLGIAAYFVKFHGNETVGSQTNRVAGDKVLPKLPIRELTSVTLQQGDELTTLVRGENNLWTVKERGHYPANHELLRNLLGTLHEVKVTQGFPCSAKHFGKFGLAKESEEASDLGLKVSMNNSSGETLAEAYLGKYSGTGRGDAGRFIRVTGDDSGIYAVGETFPGVYADAPSWLEKQFLSIQNIQSVKVSAPSDPNFVSWELRREGNQASSQFKLADLGEKESMQVTSTAPLRNLFSYSSFQDVLSKEEAGASANPDAKLKRQAVIQTFDGITYQLAYWPQKEPATESHDPESPLPPAQAAWLLTVNITAELPKERSKQADEKAEDAARLDAEFATRQNQLKEQLEQSRVFEGRIYQVGHTTLTALQKNRSDFVTSKAPAVDSPSVAIPPVHQP</sequence>
<name>A0A851GEG0_9BACT</name>
<keyword evidence="4" id="KW-1185">Reference proteome</keyword>
<evidence type="ECO:0000256" key="1">
    <source>
        <dbReference type="SAM" id="MobiDB-lite"/>
    </source>
</evidence>
<protein>
    <submittedName>
        <fullName evidence="3">DUF4340 domain-containing protein</fullName>
    </submittedName>
</protein>
<comment type="caution">
    <text evidence="3">The sequence shown here is derived from an EMBL/GenBank/DDBJ whole genome shotgun (WGS) entry which is preliminary data.</text>
</comment>
<feature type="domain" description="DUF4340" evidence="2">
    <location>
        <begin position="74"/>
        <end position="260"/>
    </location>
</feature>
<evidence type="ECO:0000313" key="3">
    <source>
        <dbReference type="EMBL" id="NWK54101.1"/>
    </source>
</evidence>
<proteinExistence type="predicted"/>
<dbReference type="Pfam" id="PF14238">
    <property type="entry name" value="DUF4340"/>
    <property type="match status" value="1"/>
</dbReference>
<dbReference type="EMBL" id="JACBAZ010000001">
    <property type="protein sequence ID" value="NWK54101.1"/>
    <property type="molecule type" value="Genomic_DNA"/>
</dbReference>
<dbReference type="AlphaFoldDB" id="A0A851GEG0"/>
<organism evidence="3 4">
    <name type="scientific">Oceaniferula marina</name>
    <dbReference type="NCBI Taxonomy" id="2748318"/>
    <lineage>
        <taxon>Bacteria</taxon>
        <taxon>Pseudomonadati</taxon>
        <taxon>Verrucomicrobiota</taxon>
        <taxon>Verrucomicrobiia</taxon>
        <taxon>Verrucomicrobiales</taxon>
        <taxon>Verrucomicrobiaceae</taxon>
        <taxon>Oceaniferula</taxon>
    </lineage>
</organism>
<reference evidence="3 4" key="1">
    <citation type="submission" date="2020-07" db="EMBL/GenBank/DDBJ databases">
        <title>Roseicoccus Jingziensis gen. nov., sp. nov., isolated from coastal seawater.</title>
        <authorList>
            <person name="Feng X."/>
        </authorList>
    </citation>
    <scope>NUCLEOTIDE SEQUENCE [LARGE SCALE GENOMIC DNA]</scope>
    <source>
        <strain evidence="3 4">N1E253</strain>
    </source>
</reference>
<dbReference type="RefSeq" id="WP_178930646.1">
    <property type="nucleotide sequence ID" value="NZ_JACBAZ010000001.1"/>
</dbReference>
<dbReference type="Proteomes" id="UP000557872">
    <property type="component" value="Unassembled WGS sequence"/>
</dbReference>
<accession>A0A851GEG0</accession>